<gene>
    <name evidence="3" type="ORF">NWE54_06145</name>
</gene>
<dbReference type="CDD" id="cd10448">
    <property type="entry name" value="GIY-YIG_unchar_3"/>
    <property type="match status" value="1"/>
</dbReference>
<dbReference type="SMART" id="SM00465">
    <property type="entry name" value="GIYc"/>
    <property type="match status" value="1"/>
</dbReference>
<feature type="domain" description="GIY-YIG" evidence="2">
    <location>
        <begin position="1"/>
        <end position="75"/>
    </location>
</feature>
<reference evidence="3" key="1">
    <citation type="submission" date="2022-08" db="EMBL/GenBank/DDBJ databases">
        <title>Complete Genome Sequences of 2 Bosea sp. soil isolates.</title>
        <authorList>
            <person name="Alvarez Arevalo M."/>
            <person name="Sterndorff E.B."/>
            <person name="Faurdal D."/>
            <person name="Joergensen T.S."/>
            <person name="Weber T."/>
        </authorList>
    </citation>
    <scope>NUCLEOTIDE SEQUENCE</scope>
    <source>
        <strain evidence="3">NBC_00436</strain>
    </source>
</reference>
<dbReference type="AlphaFoldDB" id="A0A9E7ZM49"/>
<dbReference type="InterPro" id="IPR050190">
    <property type="entry name" value="UPF0213_domain"/>
</dbReference>
<evidence type="ECO:0000256" key="1">
    <source>
        <dbReference type="ARBA" id="ARBA00007435"/>
    </source>
</evidence>
<evidence type="ECO:0000259" key="2">
    <source>
        <dbReference type="PROSITE" id="PS50164"/>
    </source>
</evidence>
<name>A0A9E7ZM49_9HYPH</name>
<dbReference type="EMBL" id="CP102774">
    <property type="protein sequence ID" value="UZF88365.1"/>
    <property type="molecule type" value="Genomic_DNA"/>
</dbReference>
<proteinExistence type="inferred from homology"/>
<protein>
    <submittedName>
        <fullName evidence="3">GIY-YIG nuclease family protein</fullName>
    </submittedName>
</protein>
<dbReference type="InterPro" id="IPR035901">
    <property type="entry name" value="GIY-YIG_endonuc_sf"/>
</dbReference>
<dbReference type="SUPFAM" id="SSF82771">
    <property type="entry name" value="GIY-YIG endonuclease"/>
    <property type="match status" value="1"/>
</dbReference>
<accession>A0A9E7ZM49</accession>
<dbReference type="Pfam" id="PF01541">
    <property type="entry name" value="GIY-YIG"/>
    <property type="match status" value="1"/>
</dbReference>
<dbReference type="PANTHER" id="PTHR34477:SF5">
    <property type="entry name" value="BSL5627 PROTEIN"/>
    <property type="match status" value="1"/>
</dbReference>
<dbReference type="PANTHER" id="PTHR34477">
    <property type="entry name" value="UPF0213 PROTEIN YHBQ"/>
    <property type="match status" value="1"/>
</dbReference>
<sequence length="94" mass="11066">MWFYILASQKNGTLYVGVTNHLSRRVAEHRGGRGSRFTGRYGVTRLVYAEHYDDPAEAIAQEKRVKHWSRSWKIALIERANPDWNDLYPTMHFD</sequence>
<dbReference type="PROSITE" id="PS50164">
    <property type="entry name" value="GIY_YIG"/>
    <property type="match status" value="1"/>
</dbReference>
<comment type="similarity">
    <text evidence="1">Belongs to the UPF0213 family.</text>
</comment>
<dbReference type="InterPro" id="IPR000305">
    <property type="entry name" value="GIY-YIG_endonuc"/>
</dbReference>
<dbReference type="Gene3D" id="3.40.1440.10">
    <property type="entry name" value="GIY-YIG endonuclease"/>
    <property type="match status" value="1"/>
</dbReference>
<organism evidence="3">
    <name type="scientific">Bosea sp. NBC_00436</name>
    <dbReference type="NCBI Taxonomy" id="2969620"/>
    <lineage>
        <taxon>Bacteria</taxon>
        <taxon>Pseudomonadati</taxon>
        <taxon>Pseudomonadota</taxon>
        <taxon>Alphaproteobacteria</taxon>
        <taxon>Hyphomicrobiales</taxon>
        <taxon>Boseaceae</taxon>
        <taxon>Bosea</taxon>
    </lineage>
</organism>
<evidence type="ECO:0000313" key="3">
    <source>
        <dbReference type="EMBL" id="UZF88365.1"/>
    </source>
</evidence>